<evidence type="ECO:0000256" key="8">
    <source>
        <dbReference type="ARBA" id="ARBA00032005"/>
    </source>
</evidence>
<dbReference type="Pfam" id="PF00383">
    <property type="entry name" value="dCMP_cyt_deam_1"/>
    <property type="match status" value="2"/>
</dbReference>
<keyword evidence="5" id="KW-0479">Metal-binding</keyword>
<evidence type="ECO:0000256" key="5">
    <source>
        <dbReference type="ARBA" id="ARBA00022723"/>
    </source>
</evidence>
<evidence type="ECO:0000256" key="9">
    <source>
        <dbReference type="ARBA" id="ARBA00049558"/>
    </source>
</evidence>
<keyword evidence="6" id="KW-0378">Hydrolase</keyword>
<keyword evidence="7" id="KW-0862">Zinc</keyword>
<comment type="cofactor">
    <cofactor evidence="1">
        <name>Zn(2+)</name>
        <dbReference type="ChEBI" id="CHEBI:29105"/>
    </cofactor>
</comment>
<comment type="caution">
    <text evidence="11">The sequence shown here is derived from an EMBL/GenBank/DDBJ whole genome shotgun (WGS) entry which is preliminary data.</text>
</comment>
<accession>A0ABQ8TP03</accession>
<dbReference type="InterPro" id="IPR016192">
    <property type="entry name" value="APOBEC/CMP_deaminase_Zn-bd"/>
</dbReference>
<dbReference type="EMBL" id="JAJSOF020000005">
    <property type="protein sequence ID" value="KAJ4447588.1"/>
    <property type="molecule type" value="Genomic_DNA"/>
</dbReference>
<dbReference type="NCBIfam" id="TIGR01354">
    <property type="entry name" value="cyt_deam_tetra"/>
    <property type="match status" value="1"/>
</dbReference>
<feature type="domain" description="CMP/dCMP-type deaminase" evidence="10">
    <location>
        <begin position="11"/>
        <end position="139"/>
    </location>
</feature>
<comment type="catalytic activity">
    <reaction evidence="9">
        <text>cytidine + H2O + H(+) = uridine + NH4(+)</text>
        <dbReference type="Rhea" id="RHEA:16069"/>
        <dbReference type="ChEBI" id="CHEBI:15377"/>
        <dbReference type="ChEBI" id="CHEBI:15378"/>
        <dbReference type="ChEBI" id="CHEBI:16704"/>
        <dbReference type="ChEBI" id="CHEBI:17562"/>
        <dbReference type="ChEBI" id="CHEBI:28938"/>
        <dbReference type="EC" id="3.5.4.5"/>
    </reaction>
</comment>
<protein>
    <recommendedName>
        <fullName evidence="4">cytidine deaminase</fullName>
        <ecNumber evidence="4">3.5.4.5</ecNumber>
    </recommendedName>
    <alternativeName>
        <fullName evidence="8">Cytidine aminohydrolase</fullName>
    </alternativeName>
</protein>
<dbReference type="PANTHER" id="PTHR11644:SF2">
    <property type="entry name" value="CYTIDINE DEAMINASE"/>
    <property type="match status" value="1"/>
</dbReference>
<evidence type="ECO:0000313" key="12">
    <source>
        <dbReference type="Proteomes" id="UP001148838"/>
    </source>
</evidence>
<comment type="similarity">
    <text evidence="3">Belongs to the cytidine and deoxycytidylate deaminase family.</text>
</comment>
<evidence type="ECO:0000256" key="7">
    <source>
        <dbReference type="ARBA" id="ARBA00022833"/>
    </source>
</evidence>
<dbReference type="PANTHER" id="PTHR11644">
    <property type="entry name" value="CYTIDINE DEAMINASE"/>
    <property type="match status" value="1"/>
</dbReference>
<gene>
    <name evidence="11" type="ORF">ANN_09595</name>
</gene>
<organism evidence="11 12">
    <name type="scientific">Periplaneta americana</name>
    <name type="common">American cockroach</name>
    <name type="synonym">Blatta americana</name>
    <dbReference type="NCBI Taxonomy" id="6978"/>
    <lineage>
        <taxon>Eukaryota</taxon>
        <taxon>Metazoa</taxon>
        <taxon>Ecdysozoa</taxon>
        <taxon>Arthropoda</taxon>
        <taxon>Hexapoda</taxon>
        <taxon>Insecta</taxon>
        <taxon>Pterygota</taxon>
        <taxon>Neoptera</taxon>
        <taxon>Polyneoptera</taxon>
        <taxon>Dictyoptera</taxon>
        <taxon>Blattodea</taxon>
        <taxon>Blattoidea</taxon>
        <taxon>Blattidae</taxon>
        <taxon>Blattinae</taxon>
        <taxon>Periplaneta</taxon>
    </lineage>
</organism>
<dbReference type="InterPro" id="IPR002125">
    <property type="entry name" value="CMP_dCMP_dom"/>
</dbReference>
<dbReference type="InterPro" id="IPR006262">
    <property type="entry name" value="Cyt_deam_tetra"/>
</dbReference>
<dbReference type="NCBIfam" id="NF004064">
    <property type="entry name" value="PRK05578.1"/>
    <property type="match status" value="2"/>
</dbReference>
<dbReference type="SUPFAM" id="SSF53927">
    <property type="entry name" value="Cytidine deaminase-like"/>
    <property type="match status" value="2"/>
</dbReference>
<reference evidence="11 12" key="1">
    <citation type="journal article" date="2022" name="Allergy">
        <title>Genome assembly and annotation of Periplaneta americana reveal a comprehensive cockroach allergen profile.</title>
        <authorList>
            <person name="Wang L."/>
            <person name="Xiong Q."/>
            <person name="Saelim N."/>
            <person name="Wang L."/>
            <person name="Nong W."/>
            <person name="Wan A.T."/>
            <person name="Shi M."/>
            <person name="Liu X."/>
            <person name="Cao Q."/>
            <person name="Hui J.H.L."/>
            <person name="Sookrung N."/>
            <person name="Leung T.F."/>
            <person name="Tungtrongchitr A."/>
            <person name="Tsui S.K.W."/>
        </authorList>
    </citation>
    <scope>NUCLEOTIDE SEQUENCE [LARGE SCALE GENOMIC DNA]</scope>
    <source>
        <strain evidence="11">PWHHKU_190912</strain>
    </source>
</reference>
<keyword evidence="12" id="KW-1185">Reference proteome</keyword>
<sequence length="237" mass="25526">MESKIVDFSTLAIQDLVRRGVSAREFAYCPYSKFQVGAALLCNDGTVFTGCNVENSAYGASICAERTAVVKAVSSGHKNYRAIAVVASHGDTFVSPCGTCRQFISEFSSEAVVYLVKPDLSKVLQTSVKELLPLNSSIQDLIRKSVSVRELAYCPYSKFQVGAALQCSDGTVFTGCNVENASYGDVICAEQTAIVKAVSSGNRNYKTIVVAAALGDTFVSPSVTLWHLSSGYFRVWF</sequence>
<evidence type="ECO:0000256" key="4">
    <source>
        <dbReference type="ARBA" id="ARBA00012783"/>
    </source>
</evidence>
<dbReference type="PROSITE" id="PS51747">
    <property type="entry name" value="CYT_DCMP_DEAMINASES_2"/>
    <property type="match status" value="2"/>
</dbReference>
<dbReference type="Proteomes" id="UP001148838">
    <property type="component" value="Unassembled WGS sequence"/>
</dbReference>
<evidence type="ECO:0000256" key="3">
    <source>
        <dbReference type="ARBA" id="ARBA00006576"/>
    </source>
</evidence>
<dbReference type="PROSITE" id="PS00903">
    <property type="entry name" value="CYT_DCMP_DEAMINASES_1"/>
    <property type="match status" value="1"/>
</dbReference>
<dbReference type="CDD" id="cd01283">
    <property type="entry name" value="cytidine_deaminase"/>
    <property type="match status" value="2"/>
</dbReference>
<comment type="function">
    <text evidence="2">This enzyme scavenges exogenous and endogenous cytidine and 2'-deoxycytidine for UMP synthesis.</text>
</comment>
<proteinExistence type="inferred from homology"/>
<evidence type="ECO:0000313" key="11">
    <source>
        <dbReference type="EMBL" id="KAJ4447588.1"/>
    </source>
</evidence>
<evidence type="ECO:0000259" key="10">
    <source>
        <dbReference type="PROSITE" id="PS51747"/>
    </source>
</evidence>
<dbReference type="InterPro" id="IPR016193">
    <property type="entry name" value="Cytidine_deaminase-like"/>
</dbReference>
<dbReference type="EC" id="3.5.4.5" evidence="4"/>
<evidence type="ECO:0000256" key="6">
    <source>
        <dbReference type="ARBA" id="ARBA00022801"/>
    </source>
</evidence>
<dbReference type="InterPro" id="IPR050202">
    <property type="entry name" value="Cyt/Deoxycyt_deaminase"/>
</dbReference>
<dbReference type="Gene3D" id="3.40.140.10">
    <property type="entry name" value="Cytidine Deaminase, domain 2"/>
    <property type="match status" value="2"/>
</dbReference>
<evidence type="ECO:0000256" key="2">
    <source>
        <dbReference type="ARBA" id="ARBA00003949"/>
    </source>
</evidence>
<name>A0ABQ8TP03_PERAM</name>
<feature type="domain" description="CMP/dCMP-type deaminase" evidence="10">
    <location>
        <begin position="136"/>
        <end position="237"/>
    </location>
</feature>
<evidence type="ECO:0000256" key="1">
    <source>
        <dbReference type="ARBA" id="ARBA00001947"/>
    </source>
</evidence>